<comment type="caution">
    <text evidence="1">The sequence shown here is derived from an EMBL/GenBank/DDBJ whole genome shotgun (WGS) entry which is preliminary data.</text>
</comment>
<sequence length="316" mass="32739">MTFRAIAVIALIITSVSAAGPSDTQCSPGTYSSTGSTPCTQCPPGTYQSQSHSTSCTEAQAGWYATAPGATSQSQCGTGYYSSAGSTECTVCPAGSHCNSATNDKPQLCEPGRYQATTGAQDCTECPAGTFSNVYGATVCCSCCSGWYTDQPGQTHCFNCPNRGSFQQGWSPAGASSANECIAASGALSSCSGSGSSCPDTGGAVPFGVPSIKRRANTRWQSSLRSHHKCPSGYRSCAHSFVQAYECVDIYSGLETCGGCVYMDSPNGEVGLDGGRDCSAIPNVDSVRCHKGKCRIDSCMPGYIVSTDGRRCRPKF</sequence>
<gene>
    <name evidence="1" type="ORF">BDY19DRAFT_985422</name>
</gene>
<evidence type="ECO:0000313" key="2">
    <source>
        <dbReference type="Proteomes" id="UP001055072"/>
    </source>
</evidence>
<accession>A0ACB8U2G7</accession>
<proteinExistence type="predicted"/>
<evidence type="ECO:0000313" key="1">
    <source>
        <dbReference type="EMBL" id="KAI0088488.1"/>
    </source>
</evidence>
<reference evidence="1" key="1">
    <citation type="journal article" date="2021" name="Environ. Microbiol.">
        <title>Gene family expansions and transcriptome signatures uncover fungal adaptations to wood decay.</title>
        <authorList>
            <person name="Hage H."/>
            <person name="Miyauchi S."/>
            <person name="Viragh M."/>
            <person name="Drula E."/>
            <person name="Min B."/>
            <person name="Chaduli D."/>
            <person name="Navarro D."/>
            <person name="Favel A."/>
            <person name="Norest M."/>
            <person name="Lesage-Meessen L."/>
            <person name="Balint B."/>
            <person name="Merenyi Z."/>
            <person name="de Eugenio L."/>
            <person name="Morin E."/>
            <person name="Martinez A.T."/>
            <person name="Baldrian P."/>
            <person name="Stursova M."/>
            <person name="Martinez M.J."/>
            <person name="Novotny C."/>
            <person name="Magnuson J.K."/>
            <person name="Spatafora J.W."/>
            <person name="Maurice S."/>
            <person name="Pangilinan J."/>
            <person name="Andreopoulos W."/>
            <person name="LaButti K."/>
            <person name="Hundley H."/>
            <person name="Na H."/>
            <person name="Kuo A."/>
            <person name="Barry K."/>
            <person name="Lipzen A."/>
            <person name="Henrissat B."/>
            <person name="Riley R."/>
            <person name="Ahrendt S."/>
            <person name="Nagy L.G."/>
            <person name="Grigoriev I.V."/>
            <person name="Martin F."/>
            <person name="Rosso M.N."/>
        </authorList>
    </citation>
    <scope>NUCLEOTIDE SEQUENCE</scope>
    <source>
        <strain evidence="1">CBS 384.51</strain>
    </source>
</reference>
<dbReference type="Proteomes" id="UP001055072">
    <property type="component" value="Unassembled WGS sequence"/>
</dbReference>
<dbReference type="EMBL" id="MU274913">
    <property type="protein sequence ID" value="KAI0088488.1"/>
    <property type="molecule type" value="Genomic_DNA"/>
</dbReference>
<protein>
    <submittedName>
        <fullName evidence="1">Uncharacterized protein</fullName>
    </submittedName>
</protein>
<organism evidence="1 2">
    <name type="scientific">Irpex rosettiformis</name>
    <dbReference type="NCBI Taxonomy" id="378272"/>
    <lineage>
        <taxon>Eukaryota</taxon>
        <taxon>Fungi</taxon>
        <taxon>Dikarya</taxon>
        <taxon>Basidiomycota</taxon>
        <taxon>Agaricomycotina</taxon>
        <taxon>Agaricomycetes</taxon>
        <taxon>Polyporales</taxon>
        <taxon>Irpicaceae</taxon>
        <taxon>Irpex</taxon>
    </lineage>
</organism>
<keyword evidence="2" id="KW-1185">Reference proteome</keyword>
<name>A0ACB8U2G7_9APHY</name>